<dbReference type="Gene3D" id="3.40.630.30">
    <property type="match status" value="1"/>
</dbReference>
<dbReference type="Proteomes" id="UP001467690">
    <property type="component" value="Unassembled WGS sequence"/>
</dbReference>
<keyword evidence="2" id="KW-1185">Reference proteome</keyword>
<accession>A0ABV1RDD4</accession>
<dbReference type="InterPro" id="IPR016181">
    <property type="entry name" value="Acyl_CoA_acyltransferase"/>
</dbReference>
<sequence>MHVFEGNSPAEVFFHKFNIRLAEMSELTDVFKLRYRIYCQQLGYFADRTMTDEESDEFDNDAIHCIVEHKQTRRVVGCVRLVYPNAEKKLPFSDLLPEVKVAPNDCEISRLVVCPSFRNQVDGENIPALIFKALFLSLNVIAERMQLHSGFILIEKRMARALGHLGFTLKACGQQADVKRAQNKITQRHLYSIELLKPDHKHHIRANRFIDHIRMALYGA</sequence>
<gene>
    <name evidence="1" type="ORF">ABS311_03450</name>
</gene>
<dbReference type="Pfam" id="PF13444">
    <property type="entry name" value="Acetyltransf_5"/>
    <property type="match status" value="1"/>
</dbReference>
<reference evidence="1 2" key="1">
    <citation type="submission" date="2024-06" db="EMBL/GenBank/DDBJ databases">
        <authorList>
            <person name="Chen R.Y."/>
        </authorList>
    </citation>
    <scope>NUCLEOTIDE SEQUENCE [LARGE SCALE GENOMIC DNA]</scope>
    <source>
        <strain evidence="1 2">D2</strain>
    </source>
</reference>
<dbReference type="SUPFAM" id="SSF55729">
    <property type="entry name" value="Acyl-CoA N-acyltransferases (Nat)"/>
    <property type="match status" value="1"/>
</dbReference>
<comment type="caution">
    <text evidence="1">The sequence shown here is derived from an EMBL/GenBank/DDBJ whole genome shotgun (WGS) entry which is preliminary data.</text>
</comment>
<dbReference type="EMBL" id="JBELOE010000076">
    <property type="protein sequence ID" value="MER2490938.1"/>
    <property type="molecule type" value="Genomic_DNA"/>
</dbReference>
<organism evidence="1 2">
    <name type="scientific">Catenovulum sediminis</name>
    <dbReference type="NCBI Taxonomy" id="1740262"/>
    <lineage>
        <taxon>Bacteria</taxon>
        <taxon>Pseudomonadati</taxon>
        <taxon>Pseudomonadota</taxon>
        <taxon>Gammaproteobacteria</taxon>
        <taxon>Alteromonadales</taxon>
        <taxon>Alteromonadaceae</taxon>
        <taxon>Catenovulum</taxon>
    </lineage>
</organism>
<dbReference type="GO" id="GO:0016746">
    <property type="term" value="F:acyltransferase activity"/>
    <property type="evidence" value="ECO:0007669"/>
    <property type="project" value="UniProtKB-KW"/>
</dbReference>
<dbReference type="EC" id="2.3.1.-" evidence="1"/>
<dbReference type="RefSeq" id="WP_143871397.1">
    <property type="nucleotide sequence ID" value="NZ_CP041660.1"/>
</dbReference>
<name>A0ABV1RDD4_9ALTE</name>
<evidence type="ECO:0000313" key="2">
    <source>
        <dbReference type="Proteomes" id="UP001467690"/>
    </source>
</evidence>
<keyword evidence="1" id="KW-0012">Acyltransferase</keyword>
<keyword evidence="1" id="KW-0808">Transferase</keyword>
<proteinExistence type="predicted"/>
<evidence type="ECO:0000313" key="1">
    <source>
        <dbReference type="EMBL" id="MER2490938.1"/>
    </source>
</evidence>
<protein>
    <submittedName>
        <fullName evidence="1">GNAT family N-acyltransferase</fullName>
        <ecNumber evidence="1">2.3.1.-</ecNumber>
    </submittedName>
</protein>